<proteinExistence type="predicted"/>
<comment type="caution">
    <text evidence="2">The sequence shown here is derived from an EMBL/GenBank/DDBJ whole genome shotgun (WGS) entry which is preliminary data.</text>
</comment>
<feature type="compositionally biased region" description="Basic and acidic residues" evidence="1">
    <location>
        <begin position="12"/>
        <end position="21"/>
    </location>
</feature>
<name>A0A8J4U6J9_CLAMG</name>
<feature type="compositionally biased region" description="Polar residues" evidence="1">
    <location>
        <begin position="1"/>
        <end position="11"/>
    </location>
</feature>
<dbReference type="Proteomes" id="UP000727407">
    <property type="component" value="Unassembled WGS sequence"/>
</dbReference>
<feature type="non-terminal residue" evidence="2">
    <location>
        <position position="1"/>
    </location>
</feature>
<dbReference type="AlphaFoldDB" id="A0A8J4U6J9"/>
<evidence type="ECO:0000256" key="1">
    <source>
        <dbReference type="SAM" id="MobiDB-lite"/>
    </source>
</evidence>
<sequence length="73" mass="8316">STDFYQQTDGQPDSHFESYSSDRIDLSIIQTVEGKKKKTEMNENVYGNSRISSTALKDSYEDIYVNEGVPETQ</sequence>
<keyword evidence="3" id="KW-1185">Reference proteome</keyword>
<feature type="non-terminal residue" evidence="2">
    <location>
        <position position="73"/>
    </location>
</feature>
<organism evidence="2 3">
    <name type="scientific">Clarias magur</name>
    <name type="common">Asian catfish</name>
    <name type="synonym">Macropteronotus magur</name>
    <dbReference type="NCBI Taxonomy" id="1594786"/>
    <lineage>
        <taxon>Eukaryota</taxon>
        <taxon>Metazoa</taxon>
        <taxon>Chordata</taxon>
        <taxon>Craniata</taxon>
        <taxon>Vertebrata</taxon>
        <taxon>Euteleostomi</taxon>
        <taxon>Actinopterygii</taxon>
        <taxon>Neopterygii</taxon>
        <taxon>Teleostei</taxon>
        <taxon>Ostariophysi</taxon>
        <taxon>Siluriformes</taxon>
        <taxon>Clariidae</taxon>
        <taxon>Clarias</taxon>
    </lineage>
</organism>
<feature type="region of interest" description="Disordered" evidence="1">
    <location>
        <begin position="1"/>
        <end position="21"/>
    </location>
</feature>
<dbReference type="EMBL" id="QNUK01000557">
    <property type="protein sequence ID" value="KAF5891740.1"/>
    <property type="molecule type" value="Genomic_DNA"/>
</dbReference>
<gene>
    <name evidence="2" type="primary">mpn_400</name>
    <name evidence="2" type="ORF">DAT39_018548</name>
</gene>
<accession>A0A8J4U6J9</accession>
<evidence type="ECO:0000313" key="2">
    <source>
        <dbReference type="EMBL" id="KAF5891740.1"/>
    </source>
</evidence>
<protein>
    <submittedName>
        <fullName evidence="2">Uncharacterized protein</fullName>
    </submittedName>
</protein>
<reference evidence="2" key="1">
    <citation type="submission" date="2020-07" db="EMBL/GenBank/DDBJ databases">
        <title>Clarias magur genome sequencing, assembly and annotation.</title>
        <authorList>
            <person name="Kushwaha B."/>
            <person name="Kumar R."/>
            <person name="Das P."/>
            <person name="Joshi C.G."/>
            <person name="Kumar D."/>
            <person name="Nagpure N.S."/>
            <person name="Pandey M."/>
            <person name="Agarwal S."/>
            <person name="Srivastava S."/>
            <person name="Singh M."/>
            <person name="Sahoo L."/>
            <person name="Jayasankar P."/>
            <person name="Meher P.K."/>
            <person name="Koringa P.G."/>
            <person name="Iquebal M.A."/>
            <person name="Das S.P."/>
            <person name="Bit A."/>
            <person name="Patnaik S."/>
            <person name="Patel N."/>
            <person name="Shah T.M."/>
            <person name="Hinsu A."/>
            <person name="Jena J.K."/>
        </authorList>
    </citation>
    <scope>NUCLEOTIDE SEQUENCE</scope>
    <source>
        <strain evidence="2">CIFAMagur01</strain>
        <tissue evidence="2">Testis</tissue>
    </source>
</reference>
<evidence type="ECO:0000313" key="3">
    <source>
        <dbReference type="Proteomes" id="UP000727407"/>
    </source>
</evidence>